<dbReference type="Gene3D" id="2.60.120.320">
    <property type="entry name" value="Thiamin pyrophosphokinase, thiamin-binding domain"/>
    <property type="match status" value="1"/>
</dbReference>
<dbReference type="InterPro" id="IPR036371">
    <property type="entry name" value="TPK_B1-bd_sf"/>
</dbReference>
<dbReference type="OrthoDB" id="25149at2759"/>
<dbReference type="Proteomes" id="UP000005239">
    <property type="component" value="Unassembled WGS sequence"/>
</dbReference>
<evidence type="ECO:0000256" key="1">
    <source>
        <dbReference type="ARBA" id="ARBA00022679"/>
    </source>
</evidence>
<dbReference type="Pfam" id="PF04265">
    <property type="entry name" value="TPK_B1_binding"/>
    <property type="match status" value="1"/>
</dbReference>
<name>A0A2A6CLZ1_PRIPA</name>
<dbReference type="GO" id="GO:0006772">
    <property type="term" value="P:thiamine metabolic process"/>
    <property type="evidence" value="ECO:0007669"/>
    <property type="project" value="InterPro"/>
</dbReference>
<evidence type="ECO:0000256" key="3">
    <source>
        <dbReference type="ARBA" id="ARBA00022777"/>
    </source>
</evidence>
<dbReference type="InterPro" id="IPR007371">
    <property type="entry name" value="TPK_catalytic"/>
</dbReference>
<accession>A0A8R1UEB7</accession>
<dbReference type="GO" id="GO:0030975">
    <property type="term" value="F:thiamine binding"/>
    <property type="evidence" value="ECO:0007669"/>
    <property type="project" value="InterPro"/>
</dbReference>
<dbReference type="NCBIfam" id="TIGR01378">
    <property type="entry name" value="thi_PPkinase"/>
    <property type="match status" value="1"/>
</dbReference>
<dbReference type="FunFam" id="2.60.120.320:FF:000001">
    <property type="entry name" value="Thiamine pyrophosphokinase"/>
    <property type="match status" value="1"/>
</dbReference>
<dbReference type="SUPFAM" id="SSF63999">
    <property type="entry name" value="Thiamin pyrophosphokinase, catalytic domain"/>
    <property type="match status" value="1"/>
</dbReference>
<accession>A0A2A6CLZ1</accession>
<feature type="domain" description="Thiamin pyrophosphokinase thiamin-binding" evidence="5">
    <location>
        <begin position="133"/>
        <end position="209"/>
    </location>
</feature>
<dbReference type="InterPro" id="IPR007373">
    <property type="entry name" value="Thiamin_PyroPKinase_B1-bd"/>
</dbReference>
<dbReference type="SMART" id="SM00983">
    <property type="entry name" value="TPK_B1_binding"/>
    <property type="match status" value="1"/>
</dbReference>
<dbReference type="InterPro" id="IPR006282">
    <property type="entry name" value="Thi_PPkinase"/>
</dbReference>
<keyword evidence="4" id="KW-0067">ATP-binding</keyword>
<dbReference type="Gene3D" id="3.40.50.10240">
    <property type="entry name" value="Thiamin pyrophosphokinase, catalytic domain"/>
    <property type="match status" value="1"/>
</dbReference>
<evidence type="ECO:0000259" key="5">
    <source>
        <dbReference type="SMART" id="SM00983"/>
    </source>
</evidence>
<evidence type="ECO:0000313" key="7">
    <source>
        <dbReference type="Proteomes" id="UP000005239"/>
    </source>
</evidence>
<dbReference type="PANTHER" id="PTHR13622">
    <property type="entry name" value="THIAMIN PYROPHOSPHOKINASE"/>
    <property type="match status" value="1"/>
</dbReference>
<sequence>MGSIVRPLEVFTKESQERITNDTGAIELETRARSMRLKCPTAICGNIHGLSDFTRNFYKEKQCTLLHELGDNRTDLSACLDLLRAANAPSPTVVLGGLSGRADRTLGTLHSLVELQSDSSWSAPPPYVIILDGDNLVCVLRQGSHRFEFDHSHLTGTCGIAPICQSETLVTTDGYRWNLERTPLAFGSNISTSNELISEQVMVNTSAPLILTFELLSGSTNMTDPQQ</sequence>
<dbReference type="GO" id="GO:0005524">
    <property type="term" value="F:ATP binding"/>
    <property type="evidence" value="ECO:0007669"/>
    <property type="project" value="UniProtKB-KW"/>
</dbReference>
<protein>
    <submittedName>
        <fullName evidence="6">Thiamine diphosphokinase</fullName>
    </submittedName>
</protein>
<evidence type="ECO:0000256" key="4">
    <source>
        <dbReference type="ARBA" id="ARBA00022840"/>
    </source>
</evidence>
<dbReference type="Pfam" id="PF04263">
    <property type="entry name" value="TPK_catalytic"/>
    <property type="match status" value="1"/>
</dbReference>
<keyword evidence="7" id="KW-1185">Reference proteome</keyword>
<dbReference type="GO" id="GO:0009229">
    <property type="term" value="P:thiamine diphosphate biosynthetic process"/>
    <property type="evidence" value="ECO:0000318"/>
    <property type="project" value="GO_Central"/>
</dbReference>
<evidence type="ECO:0000256" key="2">
    <source>
        <dbReference type="ARBA" id="ARBA00022741"/>
    </source>
</evidence>
<dbReference type="SUPFAM" id="SSF63862">
    <property type="entry name" value="Thiamin pyrophosphokinase, substrate-binding domain"/>
    <property type="match status" value="1"/>
</dbReference>
<reference evidence="6" key="2">
    <citation type="submission" date="2022-06" db="UniProtKB">
        <authorList>
            <consortium name="EnsemblMetazoa"/>
        </authorList>
    </citation>
    <scope>IDENTIFICATION</scope>
    <source>
        <strain evidence="6">PS312</strain>
    </source>
</reference>
<dbReference type="AlphaFoldDB" id="A0A2A6CLZ1"/>
<dbReference type="InterPro" id="IPR036759">
    <property type="entry name" value="TPK_catalytic_sf"/>
</dbReference>
<reference evidence="7" key="1">
    <citation type="journal article" date="2008" name="Nat. Genet.">
        <title>The Pristionchus pacificus genome provides a unique perspective on nematode lifestyle and parasitism.</title>
        <authorList>
            <person name="Dieterich C."/>
            <person name="Clifton S.W."/>
            <person name="Schuster L.N."/>
            <person name="Chinwalla A."/>
            <person name="Delehaunty K."/>
            <person name="Dinkelacker I."/>
            <person name="Fulton L."/>
            <person name="Fulton R."/>
            <person name="Godfrey J."/>
            <person name="Minx P."/>
            <person name="Mitreva M."/>
            <person name="Roeseler W."/>
            <person name="Tian H."/>
            <person name="Witte H."/>
            <person name="Yang S.P."/>
            <person name="Wilson R.K."/>
            <person name="Sommer R.J."/>
        </authorList>
    </citation>
    <scope>NUCLEOTIDE SEQUENCE [LARGE SCALE GENOMIC DNA]</scope>
    <source>
        <strain evidence="7">PS312</strain>
    </source>
</reference>
<keyword evidence="2" id="KW-0547">Nucleotide-binding</keyword>
<dbReference type="GO" id="GO:0004788">
    <property type="term" value="F:thiamine diphosphokinase activity"/>
    <property type="evidence" value="ECO:0000318"/>
    <property type="project" value="GO_Central"/>
</dbReference>
<dbReference type="EnsemblMetazoa" id="PPA23304.1">
    <property type="protein sequence ID" value="PPA23304.1"/>
    <property type="gene ID" value="WBGene00112858"/>
</dbReference>
<dbReference type="GO" id="GO:0016301">
    <property type="term" value="F:kinase activity"/>
    <property type="evidence" value="ECO:0007669"/>
    <property type="project" value="UniProtKB-KW"/>
</dbReference>
<keyword evidence="3" id="KW-0418">Kinase</keyword>
<proteinExistence type="predicted"/>
<organism evidence="6 7">
    <name type="scientific">Pristionchus pacificus</name>
    <name type="common">Parasitic nematode worm</name>
    <dbReference type="NCBI Taxonomy" id="54126"/>
    <lineage>
        <taxon>Eukaryota</taxon>
        <taxon>Metazoa</taxon>
        <taxon>Ecdysozoa</taxon>
        <taxon>Nematoda</taxon>
        <taxon>Chromadorea</taxon>
        <taxon>Rhabditida</taxon>
        <taxon>Rhabditina</taxon>
        <taxon>Diplogasteromorpha</taxon>
        <taxon>Diplogasteroidea</taxon>
        <taxon>Neodiplogasteridae</taxon>
        <taxon>Pristionchus</taxon>
    </lineage>
</organism>
<dbReference type="FunFam" id="3.40.50.10240:FF:000023">
    <property type="entry name" value="Uncharacterized protein"/>
    <property type="match status" value="1"/>
</dbReference>
<keyword evidence="1" id="KW-0808">Transferase</keyword>
<gene>
    <name evidence="6" type="primary">WBGene00112858</name>
</gene>
<evidence type="ECO:0000313" key="6">
    <source>
        <dbReference type="EnsemblMetazoa" id="PPA23304.1"/>
    </source>
</evidence>
<dbReference type="PANTHER" id="PTHR13622:SF8">
    <property type="entry name" value="THIAMIN PYROPHOSPHOKINASE 1"/>
    <property type="match status" value="1"/>
</dbReference>